<feature type="region of interest" description="Disordered" evidence="2">
    <location>
        <begin position="26"/>
        <end position="85"/>
    </location>
</feature>
<dbReference type="Gene3D" id="2.50.20.20">
    <property type="match status" value="1"/>
</dbReference>
<dbReference type="EMBL" id="DRWX01000374">
    <property type="protein sequence ID" value="HHM97168.1"/>
    <property type="molecule type" value="Genomic_DNA"/>
</dbReference>
<name>A0A7C5RU06_THERO</name>
<accession>A0A7C5RU06</accession>
<comment type="caution">
    <text evidence="4">The sequence shown here is derived from an EMBL/GenBank/DDBJ whole genome shotgun (WGS) entry which is preliminary data.</text>
</comment>
<organism evidence="4">
    <name type="scientific">Thermomicrobium roseum</name>
    <dbReference type="NCBI Taxonomy" id="500"/>
    <lineage>
        <taxon>Bacteria</taxon>
        <taxon>Pseudomonadati</taxon>
        <taxon>Thermomicrobiota</taxon>
        <taxon>Thermomicrobia</taxon>
        <taxon>Thermomicrobiales</taxon>
        <taxon>Thermomicrobiaceae</taxon>
        <taxon>Thermomicrobium</taxon>
    </lineage>
</organism>
<reference evidence="4" key="1">
    <citation type="journal article" date="2020" name="mSystems">
        <title>Genome- and Community-Level Interaction Insights into Carbon Utilization and Element Cycling Functions of Hydrothermarchaeota in Hydrothermal Sediment.</title>
        <authorList>
            <person name="Zhou Z."/>
            <person name="Liu Y."/>
            <person name="Xu W."/>
            <person name="Pan J."/>
            <person name="Luo Z.H."/>
            <person name="Li M."/>
        </authorList>
    </citation>
    <scope>NUCLEOTIDE SEQUENCE [LARGE SCALE GENOMIC DNA]</scope>
    <source>
        <strain evidence="4">SpSt-1065</strain>
    </source>
</reference>
<evidence type="ECO:0008006" key="5">
    <source>
        <dbReference type="Google" id="ProtNLM"/>
    </source>
</evidence>
<dbReference type="SUPFAM" id="SSF89392">
    <property type="entry name" value="Prokaryotic lipoproteins and lipoprotein localization factors"/>
    <property type="match status" value="1"/>
</dbReference>
<evidence type="ECO:0000256" key="3">
    <source>
        <dbReference type="SAM" id="SignalP"/>
    </source>
</evidence>
<evidence type="ECO:0000256" key="1">
    <source>
        <dbReference type="ARBA" id="ARBA00022729"/>
    </source>
</evidence>
<feature type="signal peptide" evidence="3">
    <location>
        <begin position="1"/>
        <end position="28"/>
    </location>
</feature>
<dbReference type="InterPro" id="IPR029046">
    <property type="entry name" value="LolA/LolB/LppX"/>
</dbReference>
<gene>
    <name evidence="4" type="ORF">ENM21_08180</name>
</gene>
<dbReference type="AlphaFoldDB" id="A0A7C5RU06"/>
<feature type="compositionally biased region" description="Low complexity" evidence="2">
    <location>
        <begin position="35"/>
        <end position="84"/>
    </location>
</feature>
<keyword evidence="1 3" id="KW-0732">Signal</keyword>
<evidence type="ECO:0000256" key="2">
    <source>
        <dbReference type="SAM" id="MobiDB-lite"/>
    </source>
</evidence>
<feature type="chain" id="PRO_5027624297" description="Lipoprotein" evidence="3">
    <location>
        <begin position="29"/>
        <end position="255"/>
    </location>
</feature>
<protein>
    <recommendedName>
        <fullName evidence="5">Lipoprotein</fullName>
    </recommendedName>
</protein>
<proteinExistence type="predicted"/>
<dbReference type="PROSITE" id="PS51257">
    <property type="entry name" value="PROKAR_LIPOPROTEIN"/>
    <property type="match status" value="1"/>
</dbReference>
<evidence type="ECO:0000313" key="4">
    <source>
        <dbReference type="EMBL" id="HHM97168.1"/>
    </source>
</evidence>
<sequence>MARPRRWIVILAATSALILVACSSPAGAPSPAPSAPTTTSATAATAVAERPTLTPSLPTPTRASVPPAPTVAASSPTTASQPETAPRDRWAMTWQGIQSVAIHGQSYDSSGVLLSDMDLLLEKPDRLRARISFPDGTEMEMILIGERLWLHFGGTWVEAPSGTMNESVAQAFVFEDRILDDSGSTPTVELVGEETLDGERTQVWQAEFTQIGGRSTVWVGADNLPRRLVWEDNNGRVEVRYSRYNEPFGIQPPSS</sequence>